<feature type="compositionally biased region" description="Basic and acidic residues" evidence="1">
    <location>
        <begin position="154"/>
        <end position="163"/>
    </location>
</feature>
<dbReference type="AlphaFoldDB" id="A0A4Y7IJF7"/>
<sequence>MVKRFILWNIDSRRYRLPPPPIYSFVSISYETRVCFTSTCINRSYLFPPNNKFWSGAYNTQKRLLAFPSVSFPLSDASHKTTTLPGSTILAGFVQIDLLNLKEKDWVLVWEKYCGYEDLVVEGEIEHRLLQNEAVLKVLSAEPPSGSAIAGGTGKDENSSNST</sequence>
<dbReference type="EMBL" id="CM010716">
    <property type="protein sequence ID" value="RZC49014.1"/>
    <property type="molecule type" value="Genomic_DNA"/>
</dbReference>
<reference evidence="2 3" key="1">
    <citation type="journal article" date="2018" name="Science">
        <title>The opium poppy genome and morphinan production.</title>
        <authorList>
            <person name="Guo L."/>
            <person name="Winzer T."/>
            <person name="Yang X."/>
            <person name="Li Y."/>
            <person name="Ning Z."/>
            <person name="He Z."/>
            <person name="Teodor R."/>
            <person name="Lu Y."/>
            <person name="Bowser T.A."/>
            <person name="Graham I.A."/>
            <person name="Ye K."/>
        </authorList>
    </citation>
    <scope>NUCLEOTIDE SEQUENCE [LARGE SCALE GENOMIC DNA]</scope>
    <source>
        <strain evidence="3">cv. HN1</strain>
        <tissue evidence="2">Leaves</tissue>
    </source>
</reference>
<feature type="region of interest" description="Disordered" evidence="1">
    <location>
        <begin position="143"/>
        <end position="163"/>
    </location>
</feature>
<proteinExistence type="predicted"/>
<accession>A0A4Y7IJF7</accession>
<gene>
    <name evidence="2" type="ORF">C5167_017440</name>
</gene>
<dbReference type="Proteomes" id="UP000316621">
    <property type="component" value="Chromosome 2"/>
</dbReference>
<name>A0A4Y7IJF7_PAPSO</name>
<evidence type="ECO:0000313" key="2">
    <source>
        <dbReference type="EMBL" id="RZC49014.1"/>
    </source>
</evidence>
<organism evidence="2 3">
    <name type="scientific">Papaver somniferum</name>
    <name type="common">Opium poppy</name>
    <dbReference type="NCBI Taxonomy" id="3469"/>
    <lineage>
        <taxon>Eukaryota</taxon>
        <taxon>Viridiplantae</taxon>
        <taxon>Streptophyta</taxon>
        <taxon>Embryophyta</taxon>
        <taxon>Tracheophyta</taxon>
        <taxon>Spermatophyta</taxon>
        <taxon>Magnoliopsida</taxon>
        <taxon>Ranunculales</taxon>
        <taxon>Papaveraceae</taxon>
        <taxon>Papaveroideae</taxon>
        <taxon>Papaver</taxon>
    </lineage>
</organism>
<evidence type="ECO:0000313" key="3">
    <source>
        <dbReference type="Proteomes" id="UP000316621"/>
    </source>
</evidence>
<evidence type="ECO:0000256" key="1">
    <source>
        <dbReference type="SAM" id="MobiDB-lite"/>
    </source>
</evidence>
<dbReference type="Gramene" id="RZC49014">
    <property type="protein sequence ID" value="RZC49014"/>
    <property type="gene ID" value="C5167_017440"/>
</dbReference>
<keyword evidence="3" id="KW-1185">Reference proteome</keyword>
<protein>
    <submittedName>
        <fullName evidence="2">Uncharacterized protein</fullName>
    </submittedName>
</protein>